<dbReference type="InterPro" id="IPR027417">
    <property type="entry name" value="P-loop_NTPase"/>
</dbReference>
<proteinExistence type="predicted"/>
<accession>A0A6M0CD49</accession>
<protein>
    <recommendedName>
        <fullName evidence="3">DUF1611 domain-containing protein</fullName>
    </recommendedName>
</protein>
<sequence length="347" mass="37673">MNHRYIFTSLTRISDLAEKGFTVKKLKKNQWSTGDYVICEIIDAGSNTLSLELPNGRMRGVIGGEHLIGALGERYATLEATGTWKKVEEDLTMTVLTGAGLLGKLTSKSVFIPNMMQVVYKGHAFRNGEKLTMDHFVANVKEVKFNTPLVLFVGTSMSAGKTTSARIVTNLFKLAGLKVVGAKLTGAGRLKDILAIKDVGADTVLDFVDVGLPSTICSKEKYRTKLKQLLSRIEQQKADIAVVEIGASPLEPYNGNIAINAIREQTKCIILSASDPYAVYGLMKAFNIVPDIVSGISTNTLAGRNMVEAMCNVKALNLIDPCTTEALKKVLSNKTGFSFSLDKNTQN</sequence>
<dbReference type="RefSeq" id="WP_164029007.1">
    <property type="nucleotide sequence ID" value="NZ_JAABOQ010000001.1"/>
</dbReference>
<evidence type="ECO:0000313" key="2">
    <source>
        <dbReference type="Proteomes" id="UP000474296"/>
    </source>
</evidence>
<organism evidence="1 2">
    <name type="scientific">Spongiivirga citrea</name>
    <dbReference type="NCBI Taxonomy" id="1481457"/>
    <lineage>
        <taxon>Bacteria</taxon>
        <taxon>Pseudomonadati</taxon>
        <taxon>Bacteroidota</taxon>
        <taxon>Flavobacteriia</taxon>
        <taxon>Flavobacteriales</taxon>
        <taxon>Flavobacteriaceae</taxon>
        <taxon>Spongiivirga</taxon>
    </lineage>
</organism>
<keyword evidence="2" id="KW-1185">Reference proteome</keyword>
<name>A0A6M0CD49_9FLAO</name>
<reference evidence="1 2" key="1">
    <citation type="submission" date="2020-01" db="EMBL/GenBank/DDBJ databases">
        <title>Spongiivirga citrea KCTC 32990T.</title>
        <authorList>
            <person name="Wang G."/>
        </authorList>
    </citation>
    <scope>NUCLEOTIDE SEQUENCE [LARGE SCALE GENOMIC DNA]</scope>
    <source>
        <strain evidence="1 2">KCTC 32990</strain>
    </source>
</reference>
<dbReference type="EMBL" id="JAABOQ010000001">
    <property type="protein sequence ID" value="NER15736.1"/>
    <property type="molecule type" value="Genomic_DNA"/>
</dbReference>
<dbReference type="Proteomes" id="UP000474296">
    <property type="component" value="Unassembled WGS sequence"/>
</dbReference>
<dbReference type="Gene3D" id="3.40.50.300">
    <property type="entry name" value="P-loop containing nucleotide triphosphate hydrolases"/>
    <property type="match status" value="1"/>
</dbReference>
<dbReference type="AlphaFoldDB" id="A0A6M0CD49"/>
<gene>
    <name evidence="1" type="ORF">GWK10_00850</name>
</gene>
<comment type="caution">
    <text evidence="1">The sequence shown here is derived from an EMBL/GenBank/DDBJ whole genome shotgun (WGS) entry which is preliminary data.</text>
</comment>
<evidence type="ECO:0008006" key="3">
    <source>
        <dbReference type="Google" id="ProtNLM"/>
    </source>
</evidence>
<evidence type="ECO:0000313" key="1">
    <source>
        <dbReference type="EMBL" id="NER15736.1"/>
    </source>
</evidence>